<reference evidence="3 4" key="1">
    <citation type="journal article" date="2012" name="Stand. Genomic Sci.">
        <title>Complete genome sequence of the aerobic, heterotroph Marinithermus hydrothermalis type strain (T1(T)) from a deep-sea hydrothermal vent chimney.</title>
        <authorList>
            <person name="Copeland A."/>
            <person name="Gu W."/>
            <person name="Yasawong M."/>
            <person name="Lapidus A."/>
            <person name="Lucas S."/>
            <person name="Deshpande S."/>
            <person name="Pagani I."/>
            <person name="Tapia R."/>
            <person name="Cheng J.F."/>
            <person name="Goodwin L.A."/>
            <person name="Pitluck S."/>
            <person name="Liolios K."/>
            <person name="Ivanova N."/>
            <person name="Mavromatis K."/>
            <person name="Mikhailova N."/>
            <person name="Pati A."/>
            <person name="Chen A."/>
            <person name="Palaniappan K."/>
            <person name="Land M."/>
            <person name="Pan C."/>
            <person name="Brambilla E.M."/>
            <person name="Rohde M."/>
            <person name="Tindall B.J."/>
            <person name="Sikorski J."/>
            <person name="Goker M."/>
            <person name="Detter J.C."/>
            <person name="Bristow J."/>
            <person name="Eisen J.A."/>
            <person name="Markowitz V."/>
            <person name="Hugenholtz P."/>
            <person name="Kyrpides N.C."/>
            <person name="Klenk H.P."/>
            <person name="Woyke T."/>
        </authorList>
    </citation>
    <scope>NUCLEOTIDE SEQUENCE [LARGE SCALE GENOMIC DNA]</scope>
    <source>
        <strain evidence="4">DSM 14884 / JCM 11576 / T1</strain>
    </source>
</reference>
<feature type="signal peptide" evidence="2">
    <location>
        <begin position="1"/>
        <end position="23"/>
    </location>
</feature>
<dbReference type="InterPro" id="IPR013517">
    <property type="entry name" value="FG-GAP"/>
</dbReference>
<protein>
    <submittedName>
        <fullName evidence="3">FG-GAP repeat protein</fullName>
    </submittedName>
</protein>
<keyword evidence="1 2" id="KW-0732">Signal</keyword>
<dbReference type="RefSeq" id="WP_013703545.1">
    <property type="nucleotide sequence ID" value="NC_015387.1"/>
</dbReference>
<dbReference type="Proteomes" id="UP000007030">
    <property type="component" value="Chromosome"/>
</dbReference>
<dbReference type="AlphaFoldDB" id="F2NM23"/>
<dbReference type="InterPro" id="IPR028994">
    <property type="entry name" value="Integrin_alpha_N"/>
</dbReference>
<dbReference type="HOGENOM" id="CLU_734952_0_0_0"/>
<dbReference type="Pfam" id="PF13517">
    <property type="entry name" value="FG-GAP_3"/>
    <property type="match status" value="2"/>
</dbReference>
<evidence type="ECO:0000313" key="3">
    <source>
        <dbReference type="EMBL" id="AEB11493.1"/>
    </source>
</evidence>
<keyword evidence="4" id="KW-1185">Reference proteome</keyword>
<dbReference type="Gene3D" id="2.130.10.130">
    <property type="entry name" value="Integrin alpha, N-terminal"/>
    <property type="match status" value="1"/>
</dbReference>
<dbReference type="PANTHER" id="PTHR44103">
    <property type="entry name" value="PROPROTEIN CONVERTASE P"/>
    <property type="match status" value="1"/>
</dbReference>
<dbReference type="STRING" id="869210.Marky_0743"/>
<dbReference type="EMBL" id="CP002630">
    <property type="protein sequence ID" value="AEB11493.1"/>
    <property type="molecule type" value="Genomic_DNA"/>
</dbReference>
<gene>
    <name evidence="3" type="ordered locus">Marky_0743</name>
</gene>
<dbReference type="KEGG" id="mhd:Marky_0743"/>
<dbReference type="eggNOG" id="COG3291">
    <property type="taxonomic scope" value="Bacteria"/>
</dbReference>
<evidence type="ECO:0000313" key="4">
    <source>
        <dbReference type="Proteomes" id="UP000007030"/>
    </source>
</evidence>
<evidence type="ECO:0000256" key="2">
    <source>
        <dbReference type="SAM" id="SignalP"/>
    </source>
</evidence>
<accession>F2NM23</accession>
<proteinExistence type="predicted"/>
<dbReference type="SUPFAM" id="SSF69318">
    <property type="entry name" value="Integrin alpha N-terminal domain"/>
    <property type="match status" value="1"/>
</dbReference>
<sequence length="390" mass="42547">MCTRLGRILALTLIGFVAAQTHAPLPLDQWAYIQVDRTREVFQGNVRYLGLAMGDVNGDGYADIVSGRYAYRNPGGDLTGPWARIAFPENVDAMLLVDVDEDGRLDAIAQALPGVYWVRPEDAQGERWSVRQVATLEPTEHINSQGYTLAQLEPGGLPEIAFTTGAGLWYLRIPERPEAGTWPKVRVSAEAVAEDLLAAGDLDGDGDDDLIATLGPAVGGRAVHWWENPGDGSADWPRYLIGTTENPGDRAAVADVNGDGRLDVIVSEENGKPEGAYTFWFEQPADPRTAPWPRHTVAVQGSTNSMSVADMDRDGDPDIITAEHRGALRVVIWENRDHGTRWVPHPVDAGKESHLGARVADLDADGDLEIISIGWDAPQYLHLWRNDAIP</sequence>
<name>F2NM23_MARHT</name>
<dbReference type="PANTHER" id="PTHR44103:SF1">
    <property type="entry name" value="PROPROTEIN CONVERTASE P"/>
    <property type="match status" value="1"/>
</dbReference>
<feature type="chain" id="PRO_5003282716" evidence="2">
    <location>
        <begin position="24"/>
        <end position="390"/>
    </location>
</feature>
<organism evidence="3 4">
    <name type="scientific">Marinithermus hydrothermalis (strain DSM 14884 / JCM 11576 / T1)</name>
    <dbReference type="NCBI Taxonomy" id="869210"/>
    <lineage>
        <taxon>Bacteria</taxon>
        <taxon>Thermotogati</taxon>
        <taxon>Deinococcota</taxon>
        <taxon>Deinococci</taxon>
        <taxon>Thermales</taxon>
        <taxon>Thermaceae</taxon>
        <taxon>Marinithermus</taxon>
    </lineage>
</organism>
<evidence type="ECO:0000256" key="1">
    <source>
        <dbReference type="ARBA" id="ARBA00022729"/>
    </source>
</evidence>